<evidence type="ECO:0000256" key="2">
    <source>
        <dbReference type="SAM" id="SignalP"/>
    </source>
</evidence>
<sequence>MRKLLFAGMAFVLSATLLAGCGKKADHEAMGQDSMASESAGGHGGHGAMDGKESGETEAATTAAWKWEETGLKPGADVKLSIAIQDKNGAAVEAFKLNHEKKMHLIVVSNDLSFFNHIHPEYKGDGQFEVTTKFPAAGTYKMFADYIPEGGSATTRSERLTVKGEEPATNAIKPDTELVKETEGVKVELALNGAVVGKEIKLNFHITDEKSGDPVTDLQPVLGAVGHVVILDSNAEHYLHVHPVVEDAKGPDAEFMTTFPVAGVYKIWGQFKRGGKDFIVPFVVQVK</sequence>
<protein>
    <recommendedName>
        <fullName evidence="5">YtkA-like domain-containing protein</fullName>
    </recommendedName>
</protein>
<feature type="signal peptide" evidence="2">
    <location>
        <begin position="1"/>
        <end position="19"/>
    </location>
</feature>
<name>A0ABW0HXG4_9BACL</name>
<accession>A0ABW0HXG4</accession>
<comment type="caution">
    <text evidence="3">The sequence shown here is derived from an EMBL/GenBank/DDBJ whole genome shotgun (WGS) entry which is preliminary data.</text>
</comment>
<organism evidence="3 4">
    <name type="scientific">Cohnella soli</name>
    <dbReference type="NCBI Taxonomy" id="425005"/>
    <lineage>
        <taxon>Bacteria</taxon>
        <taxon>Bacillati</taxon>
        <taxon>Bacillota</taxon>
        <taxon>Bacilli</taxon>
        <taxon>Bacillales</taxon>
        <taxon>Paenibacillaceae</taxon>
        <taxon>Cohnella</taxon>
    </lineage>
</organism>
<dbReference type="PROSITE" id="PS51257">
    <property type="entry name" value="PROKAR_LIPOPROTEIN"/>
    <property type="match status" value="1"/>
</dbReference>
<dbReference type="Proteomes" id="UP001596113">
    <property type="component" value="Unassembled WGS sequence"/>
</dbReference>
<evidence type="ECO:0000256" key="1">
    <source>
        <dbReference type="SAM" id="MobiDB-lite"/>
    </source>
</evidence>
<dbReference type="RefSeq" id="WP_378137677.1">
    <property type="nucleotide sequence ID" value="NZ_JBHSMI010000052.1"/>
</dbReference>
<gene>
    <name evidence="3" type="ORF">ACFPOF_24635</name>
</gene>
<proteinExistence type="predicted"/>
<evidence type="ECO:0000313" key="3">
    <source>
        <dbReference type="EMBL" id="MFC5405941.1"/>
    </source>
</evidence>
<feature type="region of interest" description="Disordered" evidence="1">
    <location>
        <begin position="29"/>
        <end position="61"/>
    </location>
</feature>
<evidence type="ECO:0000313" key="4">
    <source>
        <dbReference type="Proteomes" id="UP001596113"/>
    </source>
</evidence>
<keyword evidence="4" id="KW-1185">Reference proteome</keyword>
<feature type="chain" id="PRO_5046124653" description="YtkA-like domain-containing protein" evidence="2">
    <location>
        <begin position="20"/>
        <end position="287"/>
    </location>
</feature>
<evidence type="ECO:0008006" key="5">
    <source>
        <dbReference type="Google" id="ProtNLM"/>
    </source>
</evidence>
<keyword evidence="2" id="KW-0732">Signal</keyword>
<reference evidence="4" key="1">
    <citation type="journal article" date="2019" name="Int. J. Syst. Evol. Microbiol.">
        <title>The Global Catalogue of Microorganisms (GCM) 10K type strain sequencing project: providing services to taxonomists for standard genome sequencing and annotation.</title>
        <authorList>
            <consortium name="The Broad Institute Genomics Platform"/>
            <consortium name="The Broad Institute Genome Sequencing Center for Infectious Disease"/>
            <person name="Wu L."/>
            <person name="Ma J."/>
        </authorList>
    </citation>
    <scope>NUCLEOTIDE SEQUENCE [LARGE SCALE GENOMIC DNA]</scope>
    <source>
        <strain evidence="4">CGMCC 1.18575</strain>
    </source>
</reference>
<dbReference type="EMBL" id="JBHSMI010000052">
    <property type="protein sequence ID" value="MFC5405941.1"/>
    <property type="molecule type" value="Genomic_DNA"/>
</dbReference>